<dbReference type="EMBL" id="BMKR01000015">
    <property type="protein sequence ID" value="GGF88306.1"/>
    <property type="molecule type" value="Genomic_DNA"/>
</dbReference>
<name>A0A917CI93_9BACL</name>
<dbReference type="Proteomes" id="UP000637643">
    <property type="component" value="Unassembled WGS sequence"/>
</dbReference>
<proteinExistence type="predicted"/>
<comment type="caution">
    <text evidence="1">The sequence shown here is derived from an EMBL/GenBank/DDBJ whole genome shotgun (WGS) entry which is preliminary data.</text>
</comment>
<keyword evidence="2" id="KW-1185">Reference proteome</keyword>
<evidence type="ECO:0000313" key="1">
    <source>
        <dbReference type="EMBL" id="GGF88306.1"/>
    </source>
</evidence>
<evidence type="ECO:0008006" key="3">
    <source>
        <dbReference type="Google" id="ProtNLM"/>
    </source>
</evidence>
<dbReference type="RefSeq" id="WP_189027441.1">
    <property type="nucleotide sequence ID" value="NZ_BMKR01000015.1"/>
</dbReference>
<protein>
    <recommendedName>
        <fullName evidence="3">Siderophore biosynthesis protein</fullName>
    </recommendedName>
</protein>
<evidence type="ECO:0000313" key="2">
    <source>
        <dbReference type="Proteomes" id="UP000637643"/>
    </source>
</evidence>
<dbReference type="AlphaFoldDB" id="A0A917CI93"/>
<reference evidence="1" key="2">
    <citation type="submission" date="2020-09" db="EMBL/GenBank/DDBJ databases">
        <authorList>
            <person name="Sun Q."/>
            <person name="Zhou Y."/>
        </authorList>
    </citation>
    <scope>NUCLEOTIDE SEQUENCE</scope>
    <source>
        <strain evidence="1">CGMCC 1.16134</strain>
    </source>
</reference>
<accession>A0A917CI93</accession>
<gene>
    <name evidence="1" type="ORF">GCM10010912_36980</name>
</gene>
<sequence>MNIPQAFFRPFPAYEEVFYDDIENHRQHFLPICSINLQCMDPDLDEWVHFVSVKEIYDGSVGDNTREFHNLYTQEDMLGFDVIDGKYRFEADWNYFIRHQEIQEDPEDQSAMKEAYACNDKDYQIRKTFFQQNNKIYPYSSFRKDLVSVEALQQEFENKQAQGWGLSYPEMNGMLDDIAFMSDEAQEYIEEYGESAEELLAFEMTNLIHVPKRENGEVFRYIGALTGYYFQAYGADKVYLFYDHQLRKAVICFEYS</sequence>
<reference evidence="1" key="1">
    <citation type="journal article" date="2014" name="Int. J. Syst. Evol. Microbiol.">
        <title>Complete genome sequence of Corynebacterium casei LMG S-19264T (=DSM 44701T), isolated from a smear-ripened cheese.</title>
        <authorList>
            <consortium name="US DOE Joint Genome Institute (JGI-PGF)"/>
            <person name="Walter F."/>
            <person name="Albersmeier A."/>
            <person name="Kalinowski J."/>
            <person name="Ruckert C."/>
        </authorList>
    </citation>
    <scope>NUCLEOTIDE SEQUENCE</scope>
    <source>
        <strain evidence="1">CGMCC 1.16134</strain>
    </source>
</reference>
<organism evidence="1 2">
    <name type="scientific">Paenibacillus albidus</name>
    <dbReference type="NCBI Taxonomy" id="2041023"/>
    <lineage>
        <taxon>Bacteria</taxon>
        <taxon>Bacillati</taxon>
        <taxon>Bacillota</taxon>
        <taxon>Bacilli</taxon>
        <taxon>Bacillales</taxon>
        <taxon>Paenibacillaceae</taxon>
        <taxon>Paenibacillus</taxon>
    </lineage>
</organism>